<keyword evidence="1" id="KW-0560">Oxidoreductase</keyword>
<evidence type="ECO:0000256" key="1">
    <source>
        <dbReference type="ARBA" id="ARBA00023002"/>
    </source>
</evidence>
<reference evidence="4 5" key="1">
    <citation type="submission" date="2018-06" db="EMBL/GenBank/DDBJ databases">
        <title>Paenibacillus montanisoli sp. nov., isolated from mountain area soil.</title>
        <authorList>
            <person name="Wu M."/>
        </authorList>
    </citation>
    <scope>NUCLEOTIDE SEQUENCE [LARGE SCALE GENOMIC DNA]</scope>
    <source>
        <strain evidence="4 5">RA17</strain>
    </source>
</reference>
<dbReference type="SUPFAM" id="SSF55347">
    <property type="entry name" value="Glyceraldehyde-3-phosphate dehydrogenase-like, C-terminal domain"/>
    <property type="match status" value="1"/>
</dbReference>
<dbReference type="InterPro" id="IPR055170">
    <property type="entry name" value="GFO_IDH_MocA-like_dom"/>
</dbReference>
<dbReference type="InterPro" id="IPR036291">
    <property type="entry name" value="NAD(P)-bd_dom_sf"/>
</dbReference>
<dbReference type="GO" id="GO:0016491">
    <property type="term" value="F:oxidoreductase activity"/>
    <property type="evidence" value="ECO:0007669"/>
    <property type="project" value="UniProtKB-KW"/>
</dbReference>
<dbReference type="EMBL" id="QLUW01000006">
    <property type="protein sequence ID" value="RAP73846.1"/>
    <property type="molecule type" value="Genomic_DNA"/>
</dbReference>
<dbReference type="PANTHER" id="PTHR43818">
    <property type="entry name" value="BCDNA.GH03377"/>
    <property type="match status" value="1"/>
</dbReference>
<dbReference type="Gene3D" id="3.30.360.10">
    <property type="entry name" value="Dihydrodipicolinate Reductase, domain 2"/>
    <property type="match status" value="1"/>
</dbReference>
<dbReference type="AlphaFoldDB" id="A0A328U1H2"/>
<keyword evidence="5" id="KW-1185">Reference proteome</keyword>
<sequence length="361" mass="39593">MSGFNRNDGMNYAPVAFKKPEPVCGSGEFVFAAMGLDHGHIYGQVNGLIEAGAEVKWVYDRDPAKVEQFLKAYPQAKAAASPEVILEDPQVKLVAAAAVPSERGPLGVQVMKHGKDYFTDKTPFTTLEQLAEAREAAAATGQKYMVYYSERLHNESAIYAGKLLEEGAIGRVVQVIGTGPHRLNKASRPDWFFRKAQYGGILCDIGSHQIEQFLHFAGCKDATVTSSKVANYNNPEYPELEDFGDATLVGDNGATNYFRVDWLTPNGLGTWGDGRTIILGTDGYIELRKYIDVARDKSGDHVYLVNHEGEHHLSVGGQIGFPFFGNLILDCLNRTENAMTQAHAFKAAELCLIAQDKAVRL</sequence>
<evidence type="ECO:0000259" key="3">
    <source>
        <dbReference type="Pfam" id="PF22725"/>
    </source>
</evidence>
<gene>
    <name evidence="4" type="ORF">DL346_26730</name>
</gene>
<dbReference type="PANTHER" id="PTHR43818:SF11">
    <property type="entry name" value="BCDNA.GH03377"/>
    <property type="match status" value="1"/>
</dbReference>
<feature type="domain" description="GFO/IDH/MocA-like oxidoreductase" evidence="3">
    <location>
        <begin position="160"/>
        <end position="286"/>
    </location>
</feature>
<dbReference type="InterPro" id="IPR050463">
    <property type="entry name" value="Gfo/Idh/MocA_oxidrdct_glycsds"/>
</dbReference>
<proteinExistence type="predicted"/>
<protein>
    <submittedName>
        <fullName evidence="4">Gfo/Idh/MocA family oxidoreductase</fullName>
    </submittedName>
</protein>
<dbReference type="OrthoDB" id="9768836at2"/>
<evidence type="ECO:0000259" key="2">
    <source>
        <dbReference type="Pfam" id="PF01408"/>
    </source>
</evidence>
<dbReference type="Pfam" id="PF22725">
    <property type="entry name" value="GFO_IDH_MocA_C3"/>
    <property type="match status" value="1"/>
</dbReference>
<accession>A0A328U1H2</accession>
<name>A0A328U1H2_9BACL</name>
<dbReference type="Proteomes" id="UP000249260">
    <property type="component" value="Unassembled WGS sequence"/>
</dbReference>
<dbReference type="RefSeq" id="WP_112885429.1">
    <property type="nucleotide sequence ID" value="NZ_QLUW01000006.1"/>
</dbReference>
<organism evidence="4 5">
    <name type="scientific">Paenibacillus montanisoli</name>
    <dbReference type="NCBI Taxonomy" id="2081970"/>
    <lineage>
        <taxon>Bacteria</taxon>
        <taxon>Bacillati</taxon>
        <taxon>Bacillota</taxon>
        <taxon>Bacilli</taxon>
        <taxon>Bacillales</taxon>
        <taxon>Paenibacillaceae</taxon>
        <taxon>Paenibacillus</taxon>
    </lineage>
</organism>
<comment type="caution">
    <text evidence="4">The sequence shown here is derived from an EMBL/GenBank/DDBJ whole genome shotgun (WGS) entry which is preliminary data.</text>
</comment>
<dbReference type="SUPFAM" id="SSF51735">
    <property type="entry name" value="NAD(P)-binding Rossmann-fold domains"/>
    <property type="match status" value="1"/>
</dbReference>
<dbReference type="Pfam" id="PF01408">
    <property type="entry name" value="GFO_IDH_MocA"/>
    <property type="match status" value="1"/>
</dbReference>
<dbReference type="Gene3D" id="3.40.50.720">
    <property type="entry name" value="NAD(P)-binding Rossmann-like Domain"/>
    <property type="match status" value="1"/>
</dbReference>
<evidence type="ECO:0000313" key="5">
    <source>
        <dbReference type="Proteomes" id="UP000249260"/>
    </source>
</evidence>
<dbReference type="GO" id="GO:0000166">
    <property type="term" value="F:nucleotide binding"/>
    <property type="evidence" value="ECO:0007669"/>
    <property type="project" value="InterPro"/>
</dbReference>
<dbReference type="InterPro" id="IPR000683">
    <property type="entry name" value="Gfo/Idh/MocA-like_OxRdtase_N"/>
</dbReference>
<feature type="domain" description="Gfo/Idh/MocA-like oxidoreductase N-terminal" evidence="2">
    <location>
        <begin position="52"/>
        <end position="148"/>
    </location>
</feature>
<evidence type="ECO:0000313" key="4">
    <source>
        <dbReference type="EMBL" id="RAP73846.1"/>
    </source>
</evidence>